<evidence type="ECO:0000256" key="6">
    <source>
        <dbReference type="SAM" id="Phobius"/>
    </source>
</evidence>
<dbReference type="InterPro" id="IPR011009">
    <property type="entry name" value="Kinase-like_dom_sf"/>
</dbReference>
<dbReference type="GO" id="GO:0007168">
    <property type="term" value="P:receptor guanylyl cyclase signaling pathway"/>
    <property type="evidence" value="ECO:0007669"/>
    <property type="project" value="TreeGrafter"/>
</dbReference>
<dbReference type="InterPro" id="IPR050401">
    <property type="entry name" value="Cyclic_nucleotide_synthase"/>
</dbReference>
<dbReference type="GO" id="GO:0001653">
    <property type="term" value="F:peptide receptor activity"/>
    <property type="evidence" value="ECO:0007669"/>
    <property type="project" value="TreeGrafter"/>
</dbReference>
<keyword evidence="6" id="KW-0472">Membrane</keyword>
<evidence type="ECO:0000313" key="9">
    <source>
        <dbReference type="WBParaSite" id="nRc.2.0.1.t45792-RA"/>
    </source>
</evidence>
<organism evidence="8 9">
    <name type="scientific">Romanomermis culicivorax</name>
    <name type="common">Nematode worm</name>
    <dbReference type="NCBI Taxonomy" id="13658"/>
    <lineage>
        <taxon>Eukaryota</taxon>
        <taxon>Metazoa</taxon>
        <taxon>Ecdysozoa</taxon>
        <taxon>Nematoda</taxon>
        <taxon>Enoplea</taxon>
        <taxon>Dorylaimia</taxon>
        <taxon>Mermithida</taxon>
        <taxon>Mermithoidea</taxon>
        <taxon>Mermithidae</taxon>
        <taxon>Romanomermis</taxon>
    </lineage>
</organism>
<dbReference type="Pfam" id="PF07714">
    <property type="entry name" value="PK_Tyr_Ser-Thr"/>
    <property type="match status" value="1"/>
</dbReference>
<evidence type="ECO:0000256" key="2">
    <source>
        <dbReference type="ARBA" id="ARBA00012202"/>
    </source>
</evidence>
<dbReference type="PANTHER" id="PTHR11920">
    <property type="entry name" value="GUANYLYL CYCLASE"/>
    <property type="match status" value="1"/>
</dbReference>
<name>A0A915L4W0_ROMCU</name>
<evidence type="ECO:0000256" key="3">
    <source>
        <dbReference type="ARBA" id="ARBA00022741"/>
    </source>
</evidence>
<keyword evidence="5" id="KW-0141">cGMP biosynthesis</keyword>
<dbReference type="SUPFAM" id="SSF56112">
    <property type="entry name" value="Protein kinase-like (PK-like)"/>
    <property type="match status" value="1"/>
</dbReference>
<reference evidence="9" key="1">
    <citation type="submission" date="2022-11" db="UniProtKB">
        <authorList>
            <consortium name="WormBaseParasite"/>
        </authorList>
    </citation>
    <scope>IDENTIFICATION</scope>
</reference>
<evidence type="ECO:0000256" key="1">
    <source>
        <dbReference type="ARBA" id="ARBA00001436"/>
    </source>
</evidence>
<feature type="domain" description="Protein kinase" evidence="7">
    <location>
        <begin position="23"/>
        <end position="306"/>
    </location>
</feature>
<dbReference type="GO" id="GO:0004383">
    <property type="term" value="F:guanylate cyclase activity"/>
    <property type="evidence" value="ECO:0007669"/>
    <property type="project" value="UniProtKB-EC"/>
</dbReference>
<dbReference type="EC" id="4.6.1.2" evidence="2"/>
<evidence type="ECO:0000256" key="4">
    <source>
        <dbReference type="ARBA" id="ARBA00023239"/>
    </source>
</evidence>
<keyword evidence="4" id="KW-0456">Lyase</keyword>
<dbReference type="GO" id="GO:0005524">
    <property type="term" value="F:ATP binding"/>
    <property type="evidence" value="ECO:0007669"/>
    <property type="project" value="InterPro"/>
</dbReference>
<feature type="transmembrane region" description="Helical" evidence="6">
    <location>
        <begin position="6"/>
        <end position="24"/>
    </location>
</feature>
<evidence type="ECO:0000313" key="8">
    <source>
        <dbReference type="Proteomes" id="UP000887565"/>
    </source>
</evidence>
<dbReference type="PROSITE" id="PS50011">
    <property type="entry name" value="PROTEIN_KINASE_DOM"/>
    <property type="match status" value="1"/>
</dbReference>
<dbReference type="Proteomes" id="UP000887565">
    <property type="component" value="Unplaced"/>
</dbReference>
<dbReference type="PANTHER" id="PTHR11920:SF501">
    <property type="entry name" value="GUANYLATE CYCLASE 32E"/>
    <property type="match status" value="1"/>
</dbReference>
<protein>
    <recommendedName>
        <fullName evidence="2">guanylate cyclase</fullName>
        <ecNumber evidence="2">4.6.1.2</ecNumber>
    </recommendedName>
</protein>
<dbReference type="InterPro" id="IPR020635">
    <property type="entry name" value="Tyr_kinase_cat_dom"/>
</dbReference>
<dbReference type="GO" id="GO:0004016">
    <property type="term" value="F:adenylate cyclase activity"/>
    <property type="evidence" value="ECO:0007669"/>
    <property type="project" value="TreeGrafter"/>
</dbReference>
<dbReference type="Gene3D" id="1.10.510.10">
    <property type="entry name" value="Transferase(Phosphotransferase) domain 1"/>
    <property type="match status" value="1"/>
</dbReference>
<keyword evidence="8" id="KW-1185">Reference proteome</keyword>
<dbReference type="GO" id="GO:0004713">
    <property type="term" value="F:protein tyrosine kinase activity"/>
    <property type="evidence" value="ECO:0007669"/>
    <property type="project" value="InterPro"/>
</dbReference>
<proteinExistence type="predicted"/>
<keyword evidence="3" id="KW-0547">Nucleotide-binding</keyword>
<keyword evidence="6" id="KW-1133">Transmembrane helix</keyword>
<dbReference type="InterPro" id="IPR001245">
    <property type="entry name" value="Ser-Thr/Tyr_kinase_cat_dom"/>
</dbReference>
<dbReference type="AlphaFoldDB" id="A0A915L4W0"/>
<dbReference type="InterPro" id="IPR000719">
    <property type="entry name" value="Prot_kinase_dom"/>
</dbReference>
<sequence>MGNIIGTVIVIALIGAITGGGYYYKKQQYEAALFQSLWKVDMKYFQYVSHKDKSIRSQVESVNLESQSTNLNGSVKADGIFEPSRNGNSATAVGSFKGTLCIARRGEKSGRITLSMAQRNIFVVLKTMKEINHDNLNVFVGLSVEEEEYFYTLWTYCPRGSLDNVLFNSEIRIDETFQVSLIRDIISGLAFLHDSLIGCHGRLFAKNCVVDGRWVAKISEFGIFHLMQEFLDQKAVLPDSEPTNNEILSQLKTLDFNGRPLRPILKQVQGFDLKFLNLLEMGWRENPITRPTSSSLKKEIFLQTQK</sequence>
<dbReference type="WBParaSite" id="nRc.2.0.1.t45792-RA">
    <property type="protein sequence ID" value="nRc.2.0.1.t45792-RA"/>
    <property type="gene ID" value="nRc.2.0.1.g45792"/>
</dbReference>
<accession>A0A915L4W0</accession>
<keyword evidence="6" id="KW-0812">Transmembrane</keyword>
<evidence type="ECO:0000259" key="7">
    <source>
        <dbReference type="PROSITE" id="PS50011"/>
    </source>
</evidence>
<evidence type="ECO:0000256" key="5">
    <source>
        <dbReference type="ARBA" id="ARBA00023293"/>
    </source>
</evidence>
<dbReference type="GO" id="GO:0005886">
    <property type="term" value="C:plasma membrane"/>
    <property type="evidence" value="ECO:0007669"/>
    <property type="project" value="TreeGrafter"/>
</dbReference>
<dbReference type="SMART" id="SM00219">
    <property type="entry name" value="TyrKc"/>
    <property type="match status" value="1"/>
</dbReference>
<comment type="catalytic activity">
    <reaction evidence="1">
        <text>GTP = 3',5'-cyclic GMP + diphosphate</text>
        <dbReference type="Rhea" id="RHEA:13665"/>
        <dbReference type="ChEBI" id="CHEBI:33019"/>
        <dbReference type="ChEBI" id="CHEBI:37565"/>
        <dbReference type="ChEBI" id="CHEBI:57746"/>
        <dbReference type="EC" id="4.6.1.2"/>
    </reaction>
</comment>